<keyword evidence="3" id="KW-0479">Metal-binding</keyword>
<feature type="chain" id="PRO_5046964548" evidence="7">
    <location>
        <begin position="17"/>
        <end position="478"/>
    </location>
</feature>
<dbReference type="Gene3D" id="3.40.720.10">
    <property type="entry name" value="Alkaline Phosphatase, subunit A"/>
    <property type="match status" value="1"/>
</dbReference>
<dbReference type="PANTHER" id="PTHR45953">
    <property type="entry name" value="IDURONATE 2-SULFATASE"/>
    <property type="match status" value="1"/>
</dbReference>
<evidence type="ECO:0000256" key="2">
    <source>
        <dbReference type="ARBA" id="ARBA00008779"/>
    </source>
</evidence>
<keyword evidence="6" id="KW-0106">Calcium</keyword>
<evidence type="ECO:0000256" key="4">
    <source>
        <dbReference type="ARBA" id="ARBA00022729"/>
    </source>
</evidence>
<sequence>MKLPVLSLLLAGFASAQNVLLIGVDDLNDWIGCLGGHPQVQTPNMDRLARSGTLFSNAHTQASLCNSSRTALMTGRRPTTTGVYNLAPWFRSVPELRDLVSLPQAFRRADYRTALGGKIYHVFPPKKDRAAEFDEYGPPCTFGPFPAKKIVDTPSPAKLVDWGVFPEKDEQQNDYEIASWAVEYLSAKSDGVPFFLGVGFGRPHVPCYASQEWFDLYPIETLQLPPWLENDREDVPEFEWYLHWRLPEPRLPWLKESGQWKPLVQAYLASTSFVDSQVGRVLDALRKSPHADNTIVVLFSDHGWHLGEKDISGKNTLWERSTHVPLIMSGPKIPAGQKCAEPVELVDIYPTLVDLCGLDAVDGLDGLSLRPQLEDVSTSRRPAVTTQNPGNHSVRDRRWRYIRYADGSEELYDHESDPNEWRNVVDDPANRKAVERLRESLPKKEAKHVKGSGGRILENRDGEWYWEGKPIKGTERTE</sequence>
<dbReference type="RefSeq" id="WP_338690191.1">
    <property type="nucleotide sequence ID" value="NZ_AP024702.1"/>
</dbReference>
<keyword evidence="5" id="KW-0378">Hydrolase</keyword>
<gene>
    <name evidence="9" type="ORF">HAHE_17040</name>
</gene>
<name>A0ABN6H2M7_9BACT</name>
<feature type="domain" description="Sulfatase N-terminal" evidence="8">
    <location>
        <begin position="17"/>
        <end position="357"/>
    </location>
</feature>
<organism evidence="9 10">
    <name type="scientific">Haloferula helveola</name>
    <dbReference type="NCBI Taxonomy" id="490095"/>
    <lineage>
        <taxon>Bacteria</taxon>
        <taxon>Pseudomonadati</taxon>
        <taxon>Verrucomicrobiota</taxon>
        <taxon>Verrucomicrobiia</taxon>
        <taxon>Verrucomicrobiales</taxon>
        <taxon>Verrucomicrobiaceae</taxon>
        <taxon>Haloferula</taxon>
    </lineage>
</organism>
<reference evidence="9 10" key="1">
    <citation type="submission" date="2021-06" db="EMBL/GenBank/DDBJ databases">
        <title>Complete genome of Haloferula helveola possessing various polysaccharide degrading enzymes.</title>
        <authorList>
            <person name="Takami H."/>
            <person name="Huang C."/>
            <person name="Hamasaki K."/>
        </authorList>
    </citation>
    <scope>NUCLEOTIDE SEQUENCE [LARGE SCALE GENOMIC DNA]</scope>
    <source>
        <strain evidence="9 10">CN-1</strain>
    </source>
</reference>
<evidence type="ECO:0000256" key="7">
    <source>
        <dbReference type="SAM" id="SignalP"/>
    </source>
</evidence>
<protein>
    <submittedName>
        <fullName evidence="9">Choline-sulfatase</fullName>
    </submittedName>
</protein>
<accession>A0ABN6H2M7</accession>
<dbReference type="InterPro" id="IPR035874">
    <property type="entry name" value="IDS"/>
</dbReference>
<dbReference type="SUPFAM" id="SSF53649">
    <property type="entry name" value="Alkaline phosphatase-like"/>
    <property type="match status" value="1"/>
</dbReference>
<dbReference type="Proteomes" id="UP001374893">
    <property type="component" value="Chromosome"/>
</dbReference>
<evidence type="ECO:0000256" key="5">
    <source>
        <dbReference type="ARBA" id="ARBA00022801"/>
    </source>
</evidence>
<evidence type="ECO:0000256" key="3">
    <source>
        <dbReference type="ARBA" id="ARBA00022723"/>
    </source>
</evidence>
<dbReference type="EMBL" id="AP024702">
    <property type="protein sequence ID" value="BCX47796.1"/>
    <property type="molecule type" value="Genomic_DNA"/>
</dbReference>
<keyword evidence="4 7" id="KW-0732">Signal</keyword>
<dbReference type="InterPro" id="IPR000917">
    <property type="entry name" value="Sulfatase_N"/>
</dbReference>
<evidence type="ECO:0000259" key="8">
    <source>
        <dbReference type="Pfam" id="PF00884"/>
    </source>
</evidence>
<proteinExistence type="inferred from homology"/>
<dbReference type="InterPro" id="IPR017850">
    <property type="entry name" value="Alkaline_phosphatase_core_sf"/>
</dbReference>
<evidence type="ECO:0000256" key="6">
    <source>
        <dbReference type="ARBA" id="ARBA00022837"/>
    </source>
</evidence>
<comment type="cofactor">
    <cofactor evidence="1">
        <name>Ca(2+)</name>
        <dbReference type="ChEBI" id="CHEBI:29108"/>
    </cofactor>
</comment>
<evidence type="ECO:0000313" key="9">
    <source>
        <dbReference type="EMBL" id="BCX47796.1"/>
    </source>
</evidence>
<keyword evidence="10" id="KW-1185">Reference proteome</keyword>
<evidence type="ECO:0000313" key="10">
    <source>
        <dbReference type="Proteomes" id="UP001374893"/>
    </source>
</evidence>
<comment type="similarity">
    <text evidence="2">Belongs to the sulfatase family.</text>
</comment>
<dbReference type="Pfam" id="PF00884">
    <property type="entry name" value="Sulfatase"/>
    <property type="match status" value="1"/>
</dbReference>
<feature type="signal peptide" evidence="7">
    <location>
        <begin position="1"/>
        <end position="16"/>
    </location>
</feature>
<evidence type="ECO:0000256" key="1">
    <source>
        <dbReference type="ARBA" id="ARBA00001913"/>
    </source>
</evidence>
<dbReference type="CDD" id="cd16030">
    <property type="entry name" value="iduronate-2-sulfatase"/>
    <property type="match status" value="1"/>
</dbReference>
<dbReference type="PANTHER" id="PTHR45953:SF1">
    <property type="entry name" value="IDURONATE 2-SULFATASE"/>
    <property type="match status" value="1"/>
</dbReference>